<dbReference type="Proteomes" id="UP001521181">
    <property type="component" value="Unassembled WGS sequence"/>
</dbReference>
<evidence type="ECO:0000256" key="2">
    <source>
        <dbReference type="ARBA" id="ARBA00004664"/>
    </source>
</evidence>
<comment type="catalytic activity">
    <reaction evidence="1 9">
        <text>N-(5-phospho-beta-D-ribosyl)anthranilate = 1-(2-carboxyphenylamino)-1-deoxy-D-ribulose 5-phosphate</text>
        <dbReference type="Rhea" id="RHEA:21540"/>
        <dbReference type="ChEBI" id="CHEBI:18277"/>
        <dbReference type="ChEBI" id="CHEBI:58613"/>
        <dbReference type="EC" id="5.3.1.24"/>
    </reaction>
</comment>
<dbReference type="PANTHER" id="PTHR42894">
    <property type="entry name" value="N-(5'-PHOSPHORIBOSYL)ANTHRANILATE ISOMERASE"/>
    <property type="match status" value="1"/>
</dbReference>
<evidence type="ECO:0000256" key="4">
    <source>
        <dbReference type="ARBA" id="ARBA00022272"/>
    </source>
</evidence>
<feature type="domain" description="N-(5'phosphoribosyl) anthranilate isomerase (PRAI)" evidence="10">
    <location>
        <begin position="16"/>
        <end position="219"/>
    </location>
</feature>
<dbReference type="InterPro" id="IPR011060">
    <property type="entry name" value="RibuloseP-bd_barrel"/>
</dbReference>
<evidence type="ECO:0000259" key="10">
    <source>
        <dbReference type="Pfam" id="PF00697"/>
    </source>
</evidence>
<gene>
    <name evidence="9" type="primary">trpF</name>
    <name evidence="11" type="ORF">LZA78_12130</name>
</gene>
<keyword evidence="8 9" id="KW-0413">Isomerase</keyword>
<dbReference type="HAMAP" id="MF_00135">
    <property type="entry name" value="PRAI"/>
    <property type="match status" value="1"/>
</dbReference>
<keyword evidence="5 9" id="KW-0028">Amino-acid biosynthesis</keyword>
<name>A0ABS8YX41_9RHOB</name>
<evidence type="ECO:0000256" key="3">
    <source>
        <dbReference type="ARBA" id="ARBA00012572"/>
    </source>
</evidence>
<dbReference type="RefSeq" id="WP_233677204.1">
    <property type="nucleotide sequence ID" value="NZ_JAJUOS010000009.1"/>
</dbReference>
<comment type="similarity">
    <text evidence="9">Belongs to the TrpF family.</text>
</comment>
<dbReference type="Gene3D" id="3.20.20.70">
    <property type="entry name" value="Aldolase class I"/>
    <property type="match status" value="1"/>
</dbReference>
<reference evidence="11 12" key="1">
    <citation type="submission" date="2021-12" db="EMBL/GenBank/DDBJ databases">
        <title>Sinirhodobacter sp. WL0062 is a bacterium isolated from seawater.</title>
        <authorList>
            <person name="Wang L."/>
            <person name="He W."/>
            <person name="Zhang D.-F."/>
        </authorList>
    </citation>
    <scope>NUCLEOTIDE SEQUENCE [LARGE SCALE GENOMIC DNA]</scope>
    <source>
        <strain evidence="11 12">WL0062</strain>
    </source>
</reference>
<dbReference type="EC" id="5.3.1.24" evidence="3 9"/>
<dbReference type="InterPro" id="IPR013785">
    <property type="entry name" value="Aldolase_TIM"/>
</dbReference>
<comment type="caution">
    <text evidence="11">The sequence shown here is derived from an EMBL/GenBank/DDBJ whole genome shotgun (WGS) entry which is preliminary data.</text>
</comment>
<evidence type="ECO:0000313" key="11">
    <source>
        <dbReference type="EMBL" id="MCE5974233.1"/>
    </source>
</evidence>
<dbReference type="EMBL" id="JAJUOS010000009">
    <property type="protein sequence ID" value="MCE5974233.1"/>
    <property type="molecule type" value="Genomic_DNA"/>
</dbReference>
<dbReference type="NCBIfam" id="NF002295">
    <property type="entry name" value="PRK01222.1-1"/>
    <property type="match status" value="1"/>
</dbReference>
<evidence type="ECO:0000256" key="1">
    <source>
        <dbReference type="ARBA" id="ARBA00001164"/>
    </source>
</evidence>
<dbReference type="CDD" id="cd00405">
    <property type="entry name" value="PRAI"/>
    <property type="match status" value="1"/>
</dbReference>
<dbReference type="InterPro" id="IPR044643">
    <property type="entry name" value="TrpF_fam"/>
</dbReference>
<evidence type="ECO:0000256" key="8">
    <source>
        <dbReference type="ARBA" id="ARBA00023235"/>
    </source>
</evidence>
<sequence>MVTIAVNRGRPGGVRVKICGLTRPEHVRAAADAGAAYLGFVFFPKSPRNVSIAQARDLALEAPIGVAKVALLVDATDAEIGAILAEVPLDMLQLHGKESPARVAEIRARSGLPVMKAVGVAEAADLAAIPAYEAVADQILVDAKAPKDAVLPGGNGLSFDWRLIAGREWAKPWMLAGGLTPGNVAEAIRLTGAKQVDVSSGVERAPGEKDEALIRAFIAAVQPG</sequence>
<dbReference type="Pfam" id="PF00697">
    <property type="entry name" value="PRAI"/>
    <property type="match status" value="1"/>
</dbReference>
<evidence type="ECO:0000256" key="5">
    <source>
        <dbReference type="ARBA" id="ARBA00022605"/>
    </source>
</evidence>
<dbReference type="GO" id="GO:0004640">
    <property type="term" value="F:phosphoribosylanthranilate isomerase activity"/>
    <property type="evidence" value="ECO:0007669"/>
    <property type="project" value="UniProtKB-EC"/>
</dbReference>
<accession>A0ABS8YX41</accession>
<keyword evidence="6 9" id="KW-0822">Tryptophan biosynthesis</keyword>
<evidence type="ECO:0000256" key="9">
    <source>
        <dbReference type="HAMAP-Rule" id="MF_00135"/>
    </source>
</evidence>
<dbReference type="SUPFAM" id="SSF51366">
    <property type="entry name" value="Ribulose-phoshate binding barrel"/>
    <property type="match status" value="1"/>
</dbReference>
<evidence type="ECO:0000256" key="6">
    <source>
        <dbReference type="ARBA" id="ARBA00022822"/>
    </source>
</evidence>
<evidence type="ECO:0000256" key="7">
    <source>
        <dbReference type="ARBA" id="ARBA00023141"/>
    </source>
</evidence>
<evidence type="ECO:0000313" key="12">
    <source>
        <dbReference type="Proteomes" id="UP001521181"/>
    </source>
</evidence>
<protein>
    <recommendedName>
        <fullName evidence="4 9">N-(5'-phosphoribosyl)anthranilate isomerase</fullName>
        <shortName evidence="9">PRAI</shortName>
        <ecNumber evidence="3 9">5.3.1.24</ecNumber>
    </recommendedName>
</protein>
<dbReference type="InterPro" id="IPR001240">
    <property type="entry name" value="PRAI_dom"/>
</dbReference>
<dbReference type="PANTHER" id="PTHR42894:SF1">
    <property type="entry name" value="N-(5'-PHOSPHORIBOSYL)ANTHRANILATE ISOMERASE"/>
    <property type="match status" value="1"/>
</dbReference>
<keyword evidence="7 9" id="KW-0057">Aromatic amino acid biosynthesis</keyword>
<proteinExistence type="inferred from homology"/>
<keyword evidence="12" id="KW-1185">Reference proteome</keyword>
<organism evidence="11 12">
    <name type="scientific">Rhodobacter flavimaris</name>
    <dbReference type="NCBI Taxonomy" id="2907145"/>
    <lineage>
        <taxon>Bacteria</taxon>
        <taxon>Pseudomonadati</taxon>
        <taxon>Pseudomonadota</taxon>
        <taxon>Alphaproteobacteria</taxon>
        <taxon>Rhodobacterales</taxon>
        <taxon>Rhodobacter group</taxon>
        <taxon>Rhodobacter</taxon>
    </lineage>
</organism>
<comment type="pathway">
    <text evidence="2 9">Amino-acid biosynthesis; L-tryptophan biosynthesis; L-tryptophan from chorismate: step 3/5.</text>
</comment>